<accession>A0AAP0E308</accession>
<organism evidence="4 5">
    <name type="scientific">Stephania cephalantha</name>
    <dbReference type="NCBI Taxonomy" id="152367"/>
    <lineage>
        <taxon>Eukaryota</taxon>
        <taxon>Viridiplantae</taxon>
        <taxon>Streptophyta</taxon>
        <taxon>Embryophyta</taxon>
        <taxon>Tracheophyta</taxon>
        <taxon>Spermatophyta</taxon>
        <taxon>Magnoliopsida</taxon>
        <taxon>Ranunculales</taxon>
        <taxon>Menispermaceae</taxon>
        <taxon>Menispermoideae</taxon>
        <taxon>Cissampelideae</taxon>
        <taxon>Stephania</taxon>
    </lineage>
</organism>
<dbReference type="GO" id="GO:0005524">
    <property type="term" value="F:ATP binding"/>
    <property type="evidence" value="ECO:0007669"/>
    <property type="project" value="UniProtKB-UniRule"/>
</dbReference>
<dbReference type="PROSITE" id="PS50011">
    <property type="entry name" value="PROTEIN_KINASE_DOM"/>
    <property type="match status" value="1"/>
</dbReference>
<comment type="caution">
    <text evidence="4">The sequence shown here is derived from an EMBL/GenBank/DDBJ whole genome shotgun (WGS) entry which is preliminary data.</text>
</comment>
<reference evidence="4 5" key="1">
    <citation type="submission" date="2024-01" db="EMBL/GenBank/DDBJ databases">
        <title>Genome assemblies of Stephania.</title>
        <authorList>
            <person name="Yang L."/>
        </authorList>
    </citation>
    <scope>NUCLEOTIDE SEQUENCE [LARGE SCALE GENOMIC DNA]</scope>
    <source>
        <strain evidence="4">JXDWG</strain>
        <tissue evidence="4">Leaf</tissue>
    </source>
</reference>
<dbReference type="SUPFAM" id="SSF56112">
    <property type="entry name" value="Protein kinase-like (PK-like)"/>
    <property type="match status" value="1"/>
</dbReference>
<evidence type="ECO:0000259" key="3">
    <source>
        <dbReference type="PROSITE" id="PS50011"/>
    </source>
</evidence>
<dbReference type="FunFam" id="3.30.200.20:FF:000390">
    <property type="entry name" value="probable LRR receptor-like serine/threonine-protein kinase RKF3"/>
    <property type="match status" value="1"/>
</dbReference>
<dbReference type="PANTHER" id="PTHR27006:SF579">
    <property type="entry name" value="RKF3"/>
    <property type="match status" value="1"/>
</dbReference>
<dbReference type="Pfam" id="PF19160">
    <property type="entry name" value="SPARK"/>
    <property type="match status" value="1"/>
</dbReference>
<name>A0AAP0E308_9MAGN</name>
<evidence type="ECO:0000313" key="4">
    <source>
        <dbReference type="EMBL" id="KAK9084063.1"/>
    </source>
</evidence>
<keyword evidence="1" id="KW-0547">Nucleotide-binding</keyword>
<keyword evidence="5" id="KW-1185">Reference proteome</keyword>
<dbReference type="EMBL" id="JBBNAG010000013">
    <property type="protein sequence ID" value="KAK9084063.1"/>
    <property type="molecule type" value="Genomic_DNA"/>
</dbReference>
<dbReference type="Gene3D" id="1.10.510.10">
    <property type="entry name" value="Transferase(Phosphotransferase) domain 1"/>
    <property type="match status" value="1"/>
</dbReference>
<dbReference type="InterPro" id="IPR001245">
    <property type="entry name" value="Ser-Thr/Tyr_kinase_cat_dom"/>
</dbReference>
<feature type="signal peptide" evidence="2">
    <location>
        <begin position="1"/>
        <end position="24"/>
    </location>
</feature>
<evidence type="ECO:0000256" key="1">
    <source>
        <dbReference type="PROSITE-ProRule" id="PRU10141"/>
    </source>
</evidence>
<dbReference type="Proteomes" id="UP001419268">
    <property type="component" value="Unassembled WGS sequence"/>
</dbReference>
<dbReference type="InterPro" id="IPR020635">
    <property type="entry name" value="Tyr_kinase_cat_dom"/>
</dbReference>
<keyword evidence="1" id="KW-0067">ATP-binding</keyword>
<protein>
    <recommendedName>
        <fullName evidence="3">Protein kinase domain-containing protein</fullName>
    </recommendedName>
</protein>
<sequence>MRLLFIFISIIVIFSNLDPNLALAHAHPPDRPIPRTLIDGRPAQCPMNFRVLRRFVIAVTRTDILNSPKLCQYILQGLRLVQSDFLNRTSLFLPPIDAAQSCWDSYDALLDEFWPGLDIRARCGFETAWISQGCMNITSRSDFESKVPILALNDLRNSCNQSLENNSPCATCTTSLSRLQASYLRGGPNAGNVTECGQYPFIYAAGVVNWLGPTDDGTAKCLFSLDLGVIGRKKRRKGLIWGLWRRRRRRRRGNEGNSISALESMGASTTLVRYSLEDIKEATRNFSREYIIGRGGYGNVFKGILGDGCEVAIKRFKNCSAAGDESFAHEVEVIASIRHVNLVALRGYCIASTPFEGHQSGKKALTSANEDDTSHIADWAWSLVKNERILDVIEDGMPDIGSKEVMEKYVLIAVLCSHPQLYARPTVDQVVKILETDSPVPSIPDRPISIIADMSDIEKSMSSSGSGFLSSSAGYQTFVSDGGLPITVQANE</sequence>
<gene>
    <name evidence="4" type="ORF">Scep_030534</name>
</gene>
<keyword evidence="2" id="KW-0732">Signal</keyword>
<evidence type="ECO:0000256" key="2">
    <source>
        <dbReference type="SAM" id="SignalP"/>
    </source>
</evidence>
<feature type="chain" id="PRO_5042884884" description="Protein kinase domain-containing protein" evidence="2">
    <location>
        <begin position="25"/>
        <end position="492"/>
    </location>
</feature>
<proteinExistence type="predicted"/>
<dbReference type="InterPro" id="IPR017441">
    <property type="entry name" value="Protein_kinase_ATP_BS"/>
</dbReference>
<feature type="binding site" evidence="1">
    <location>
        <position position="314"/>
    </location>
    <ligand>
        <name>ATP</name>
        <dbReference type="ChEBI" id="CHEBI:30616"/>
    </ligand>
</feature>
<dbReference type="Gene3D" id="3.30.200.20">
    <property type="entry name" value="Phosphorylase Kinase, domain 1"/>
    <property type="match status" value="1"/>
</dbReference>
<dbReference type="PANTHER" id="PTHR27006">
    <property type="entry name" value="PROMASTIGOTE SURFACE ANTIGEN PROTEIN PSA"/>
    <property type="match status" value="1"/>
</dbReference>
<dbReference type="SMART" id="SM00219">
    <property type="entry name" value="TyrKc"/>
    <property type="match status" value="1"/>
</dbReference>
<dbReference type="AlphaFoldDB" id="A0AAP0E308"/>
<dbReference type="InterPro" id="IPR043891">
    <property type="entry name" value="SPARK"/>
</dbReference>
<evidence type="ECO:0000313" key="5">
    <source>
        <dbReference type="Proteomes" id="UP001419268"/>
    </source>
</evidence>
<dbReference type="PROSITE" id="PS00107">
    <property type="entry name" value="PROTEIN_KINASE_ATP"/>
    <property type="match status" value="1"/>
</dbReference>
<dbReference type="Pfam" id="PF07714">
    <property type="entry name" value="PK_Tyr_Ser-Thr"/>
    <property type="match status" value="1"/>
</dbReference>
<feature type="domain" description="Protein kinase" evidence="3">
    <location>
        <begin position="286"/>
        <end position="492"/>
    </location>
</feature>
<dbReference type="GO" id="GO:0004713">
    <property type="term" value="F:protein tyrosine kinase activity"/>
    <property type="evidence" value="ECO:0007669"/>
    <property type="project" value="InterPro"/>
</dbReference>
<dbReference type="InterPro" id="IPR000719">
    <property type="entry name" value="Prot_kinase_dom"/>
</dbReference>
<dbReference type="InterPro" id="IPR011009">
    <property type="entry name" value="Kinase-like_dom_sf"/>
</dbReference>